<feature type="non-terminal residue" evidence="3">
    <location>
        <position position="339"/>
    </location>
</feature>
<reference evidence="3" key="2">
    <citation type="submission" date="2020-03" db="EMBL/GenBank/DDBJ databases">
        <title>Walnut 2.0.</title>
        <authorList>
            <person name="Marrano A."/>
            <person name="Britton M."/>
            <person name="Zimin A.V."/>
            <person name="Zaini P.A."/>
            <person name="Workman R."/>
            <person name="Puiu D."/>
            <person name="Bianco L."/>
            <person name="Allen B.J."/>
            <person name="Troggio M."/>
            <person name="Leslie C.A."/>
            <person name="Timp W."/>
            <person name="Dendekar A."/>
            <person name="Salzberg S.L."/>
            <person name="Neale D.B."/>
        </authorList>
    </citation>
    <scope>NUCLEOTIDE SEQUENCE</scope>
    <source>
        <tissue evidence="3">Leaves</tissue>
    </source>
</reference>
<organism evidence="3 4">
    <name type="scientific">Juglans regia</name>
    <name type="common">English walnut</name>
    <dbReference type="NCBI Taxonomy" id="51240"/>
    <lineage>
        <taxon>Eukaryota</taxon>
        <taxon>Viridiplantae</taxon>
        <taxon>Streptophyta</taxon>
        <taxon>Embryophyta</taxon>
        <taxon>Tracheophyta</taxon>
        <taxon>Spermatophyta</taxon>
        <taxon>Magnoliopsida</taxon>
        <taxon>eudicotyledons</taxon>
        <taxon>Gunneridae</taxon>
        <taxon>Pentapetalae</taxon>
        <taxon>rosids</taxon>
        <taxon>fabids</taxon>
        <taxon>Fagales</taxon>
        <taxon>Juglandaceae</taxon>
        <taxon>Juglans</taxon>
    </lineage>
</organism>
<dbReference type="InterPro" id="IPR005162">
    <property type="entry name" value="Retrotrans_gag_dom"/>
</dbReference>
<keyword evidence="1" id="KW-0863">Zinc-finger</keyword>
<gene>
    <name evidence="3" type="ORF">F2P56_037193</name>
</gene>
<dbReference type="InterPro" id="IPR001878">
    <property type="entry name" value="Znf_CCHC"/>
</dbReference>
<accession>A0A833TUP2</accession>
<protein>
    <recommendedName>
        <fullName evidence="2">CCHC-type domain-containing protein</fullName>
    </recommendedName>
</protein>
<dbReference type="Proteomes" id="UP000619265">
    <property type="component" value="Unassembled WGS sequence"/>
</dbReference>
<dbReference type="InterPro" id="IPR021109">
    <property type="entry name" value="Peptidase_aspartic_dom_sf"/>
</dbReference>
<dbReference type="GO" id="GO:0003676">
    <property type="term" value="F:nucleic acid binding"/>
    <property type="evidence" value="ECO:0007669"/>
    <property type="project" value="InterPro"/>
</dbReference>
<dbReference type="Gene3D" id="4.10.60.10">
    <property type="entry name" value="Zinc finger, CCHC-type"/>
    <property type="match status" value="1"/>
</dbReference>
<evidence type="ECO:0000313" key="4">
    <source>
        <dbReference type="Proteomes" id="UP000619265"/>
    </source>
</evidence>
<dbReference type="PANTHER" id="PTHR15503:SF45">
    <property type="entry name" value="RNA-DIRECTED DNA POLYMERASE HOMOLOG"/>
    <property type="match status" value="1"/>
</dbReference>
<dbReference type="PROSITE" id="PS50158">
    <property type="entry name" value="ZF_CCHC"/>
    <property type="match status" value="1"/>
</dbReference>
<keyword evidence="1" id="KW-0862">Zinc</keyword>
<sequence length="339" mass="37417">MWWDTRRQLLVRELGSLAALSWERFKEEFDNRFFPDSAKQLKAQEFASLTQGSLTVEQYAAKFMALGRMQAQKFQAGLQPRVRSQVACLRIENYQELVNVAAIAEAEQRGLAIQINSERKRTMPFAASGSAEKKRSFSSPAKGKGIVTGGHMPSAYPLCPKCGKRHPGECRSGYGVCYRCGKPGHLIRDCPNTAQGSGAGDHKPRPHIPARVYAVTPGDIDADASEVEEAGVITGNVNLLRFTACALFDSGASQSFVSAAFARICSLQTELLPRRVVVLIPDGNTVACTRLVKDCPVELDGRTLKADLLVFGQMEFDLILGMDWLFKHYAKIDCRKREV</sequence>
<keyword evidence="1" id="KW-0479">Metal-binding</keyword>
<comment type="caution">
    <text evidence="3">The sequence shown here is derived from an EMBL/GenBank/DDBJ whole genome shotgun (WGS) entry which is preliminary data.</text>
</comment>
<dbReference type="Gramene" id="Jr_Scaffold_724_00010_p1">
    <property type="protein sequence ID" value="cds.Jr_Scaffold_724_00010_p1"/>
    <property type="gene ID" value="Jr_Scaffold_724_00010"/>
</dbReference>
<dbReference type="GO" id="GO:0008270">
    <property type="term" value="F:zinc ion binding"/>
    <property type="evidence" value="ECO:0007669"/>
    <property type="project" value="UniProtKB-KW"/>
</dbReference>
<evidence type="ECO:0000259" key="2">
    <source>
        <dbReference type="PROSITE" id="PS50158"/>
    </source>
</evidence>
<feature type="domain" description="CCHC-type" evidence="2">
    <location>
        <begin position="177"/>
        <end position="192"/>
    </location>
</feature>
<proteinExistence type="predicted"/>
<dbReference type="SUPFAM" id="SSF57756">
    <property type="entry name" value="Retrovirus zinc finger-like domains"/>
    <property type="match status" value="1"/>
</dbReference>
<dbReference type="SUPFAM" id="SSF50630">
    <property type="entry name" value="Acid proteases"/>
    <property type="match status" value="1"/>
</dbReference>
<dbReference type="Gene3D" id="2.40.70.10">
    <property type="entry name" value="Acid Proteases"/>
    <property type="match status" value="1"/>
</dbReference>
<dbReference type="PANTHER" id="PTHR15503">
    <property type="entry name" value="LDOC1 RELATED"/>
    <property type="match status" value="1"/>
</dbReference>
<dbReference type="Pfam" id="PF08284">
    <property type="entry name" value="RVP_2"/>
    <property type="match status" value="1"/>
</dbReference>
<evidence type="ECO:0000313" key="3">
    <source>
        <dbReference type="EMBL" id="KAF5441869.1"/>
    </source>
</evidence>
<name>A0A833TUP2_JUGRE</name>
<dbReference type="Pfam" id="PF00098">
    <property type="entry name" value="zf-CCHC"/>
    <property type="match status" value="1"/>
</dbReference>
<evidence type="ECO:0000256" key="1">
    <source>
        <dbReference type="PROSITE-ProRule" id="PRU00047"/>
    </source>
</evidence>
<dbReference type="EMBL" id="LIHL02000729">
    <property type="protein sequence ID" value="KAF5441869.1"/>
    <property type="molecule type" value="Genomic_DNA"/>
</dbReference>
<dbReference type="SMART" id="SM00343">
    <property type="entry name" value="ZnF_C2HC"/>
    <property type="match status" value="1"/>
</dbReference>
<dbReference type="Pfam" id="PF03732">
    <property type="entry name" value="Retrotrans_gag"/>
    <property type="match status" value="1"/>
</dbReference>
<dbReference type="AlphaFoldDB" id="A0A833TUP2"/>
<dbReference type="InterPro" id="IPR036875">
    <property type="entry name" value="Znf_CCHC_sf"/>
</dbReference>
<dbReference type="InterPro" id="IPR032567">
    <property type="entry name" value="RTL1-rel"/>
</dbReference>
<reference evidence="3" key="1">
    <citation type="submission" date="2015-10" db="EMBL/GenBank/DDBJ databases">
        <authorList>
            <person name="Martinez-Garcia P.J."/>
            <person name="Crepeau M.W."/>
            <person name="Puiu D."/>
            <person name="Gonzalez-Ibeas D."/>
            <person name="Whalen J."/>
            <person name="Stevens K."/>
            <person name="Paul R."/>
            <person name="Butterfield T."/>
            <person name="Britton M."/>
            <person name="Reagan R."/>
            <person name="Chakraborty S."/>
            <person name="Walawage S.L."/>
            <person name="Vasquez-Gross H.A."/>
            <person name="Cardeno C."/>
            <person name="Famula R."/>
            <person name="Pratt K."/>
            <person name="Kuruganti S."/>
            <person name="Aradhya M.K."/>
            <person name="Leslie C.A."/>
            <person name="Dandekar A.M."/>
            <person name="Salzberg S.L."/>
            <person name="Wegrzyn J.L."/>
            <person name="Langley C.H."/>
            <person name="Neale D.B."/>
        </authorList>
    </citation>
    <scope>NUCLEOTIDE SEQUENCE</scope>
    <source>
        <tissue evidence="3">Leaves</tissue>
    </source>
</reference>
<dbReference type="CDD" id="cd00303">
    <property type="entry name" value="retropepsin_like"/>
    <property type="match status" value="1"/>
</dbReference>